<evidence type="ECO:0000313" key="2">
    <source>
        <dbReference type="Proteomes" id="UP000034196"/>
    </source>
</evidence>
<name>A0A1J4P3K9_9ACTN</name>
<gene>
    <name evidence="1" type="ORF">WN71_009595</name>
</gene>
<comment type="caution">
    <text evidence="1">The sequence shown here is derived from an EMBL/GenBank/DDBJ whole genome shotgun (WGS) entry which is preliminary data.</text>
</comment>
<dbReference type="AlphaFoldDB" id="A0A1J4P3K9"/>
<keyword evidence="2" id="KW-1185">Reference proteome</keyword>
<sequence>MLGADRGPRTADRGPRTVDFEEGVMGAGRELPSGRRAMGVGAAEGGAVRFRPGDVVRLECPFTEASVTGVSRSHVSVRWPWNAVDPEAHSYAWNGDYALPLPSDQDWDRSYFRTEPAEATLRAGDACRVGIPPTVVHIASVYHFDPPLVTGLLPRPACYLELLPQGEAHDPELEDQGTTLDPAGEEPISIELVFRPYAFLEEGDEVVDRDGRAWRFDGPWDWHPYDGAEPASPTWPLTLLTRDGEPTPQAVAATDLATESGSHAAERDRWHRVALTPRTGGRR</sequence>
<proteinExistence type="predicted"/>
<accession>A0A1J4P3K9</accession>
<dbReference type="Proteomes" id="UP000034196">
    <property type="component" value="Unassembled WGS sequence"/>
</dbReference>
<dbReference type="EMBL" id="LAVA02000019">
    <property type="protein sequence ID" value="OIJ68046.1"/>
    <property type="molecule type" value="Genomic_DNA"/>
</dbReference>
<organism evidence="1 2">
    <name type="scientific">Streptomyces mangrovisoli</name>
    <dbReference type="NCBI Taxonomy" id="1428628"/>
    <lineage>
        <taxon>Bacteria</taxon>
        <taxon>Bacillati</taxon>
        <taxon>Actinomycetota</taxon>
        <taxon>Actinomycetes</taxon>
        <taxon>Kitasatosporales</taxon>
        <taxon>Streptomycetaceae</taxon>
        <taxon>Streptomyces</taxon>
    </lineage>
</organism>
<evidence type="ECO:0000313" key="1">
    <source>
        <dbReference type="EMBL" id="OIJ68046.1"/>
    </source>
</evidence>
<reference evidence="1" key="1">
    <citation type="submission" date="2016-10" db="EMBL/GenBank/DDBJ databases">
        <title>Genome sequence of Streptomyces mangrovisoli MUSC 149.</title>
        <authorList>
            <person name="Lee L.-H."/>
            <person name="Ser H.-L."/>
        </authorList>
    </citation>
    <scope>NUCLEOTIDE SEQUENCE [LARGE SCALE GENOMIC DNA]</scope>
    <source>
        <strain evidence="1">MUSC 149</strain>
    </source>
</reference>
<protein>
    <submittedName>
        <fullName evidence="1">Uncharacterized protein</fullName>
    </submittedName>
</protein>